<protein>
    <submittedName>
        <fullName evidence="2">Uncharacterized protein</fullName>
    </submittedName>
</protein>
<proteinExistence type="predicted"/>
<accession>A0A1F7FL78</accession>
<sequence length="71" mass="7878">MVQALTTVPPFMLAMAIAMFNQLSGINAVSFGYSRSCPKQRAFHLNRYRKNWGSNSRGTKISVPMVNGITL</sequence>
<evidence type="ECO:0000313" key="2">
    <source>
        <dbReference type="EMBL" id="OGK07351.1"/>
    </source>
</evidence>
<gene>
    <name evidence="2" type="ORF">A2519_07395</name>
</gene>
<evidence type="ECO:0000256" key="1">
    <source>
        <dbReference type="SAM" id="Phobius"/>
    </source>
</evidence>
<feature type="transmembrane region" description="Helical" evidence="1">
    <location>
        <begin position="12"/>
        <end position="33"/>
    </location>
</feature>
<dbReference type="Proteomes" id="UP000179243">
    <property type="component" value="Unassembled WGS sequence"/>
</dbReference>
<reference evidence="2 3" key="1">
    <citation type="journal article" date="2016" name="Nat. Commun.">
        <title>Thousands of microbial genomes shed light on interconnected biogeochemical processes in an aquifer system.</title>
        <authorList>
            <person name="Anantharaman K."/>
            <person name="Brown C.T."/>
            <person name="Hug L.A."/>
            <person name="Sharon I."/>
            <person name="Castelle C.J."/>
            <person name="Probst A.J."/>
            <person name="Thomas B.C."/>
            <person name="Singh A."/>
            <person name="Wilkins M.J."/>
            <person name="Karaoz U."/>
            <person name="Brodie E.L."/>
            <person name="Williams K.H."/>
            <person name="Hubbard S.S."/>
            <person name="Banfield J.F."/>
        </authorList>
    </citation>
    <scope>NUCLEOTIDE SEQUENCE [LARGE SCALE GENOMIC DNA]</scope>
</reference>
<name>A0A1F7FL78_UNCRA</name>
<keyword evidence="1" id="KW-0472">Membrane</keyword>
<keyword evidence="1" id="KW-1133">Transmembrane helix</keyword>
<keyword evidence="1" id="KW-0812">Transmembrane</keyword>
<dbReference type="AlphaFoldDB" id="A0A1F7FL78"/>
<dbReference type="EMBL" id="MFYX01000010">
    <property type="protein sequence ID" value="OGK07351.1"/>
    <property type="molecule type" value="Genomic_DNA"/>
</dbReference>
<comment type="caution">
    <text evidence="2">The sequence shown here is derived from an EMBL/GenBank/DDBJ whole genome shotgun (WGS) entry which is preliminary data.</text>
</comment>
<evidence type="ECO:0000313" key="3">
    <source>
        <dbReference type="Proteomes" id="UP000179243"/>
    </source>
</evidence>
<organism evidence="2 3">
    <name type="scientific">Candidatus Raymondbacteria bacterium RIFOXYD12_FULL_49_13</name>
    <dbReference type="NCBI Taxonomy" id="1817890"/>
    <lineage>
        <taxon>Bacteria</taxon>
        <taxon>Raymondiibacteriota</taxon>
    </lineage>
</organism>